<comment type="caution">
    <text evidence="1">The sequence shown here is derived from an EMBL/GenBank/DDBJ whole genome shotgun (WGS) entry which is preliminary data.</text>
</comment>
<dbReference type="RefSeq" id="WP_070951358.1">
    <property type="nucleotide sequence ID" value="NZ_CP050145.1"/>
</dbReference>
<name>A0A1S1M390_MYCCH</name>
<dbReference type="Pfam" id="PF20553">
    <property type="entry name" value="Methyltransf_35"/>
    <property type="match status" value="1"/>
</dbReference>
<dbReference type="EMBL" id="MLIS01000001">
    <property type="protein sequence ID" value="OHU77882.1"/>
    <property type="molecule type" value="Genomic_DNA"/>
</dbReference>
<organism evidence="1 2">
    <name type="scientific">Mycobacteroides chelonae</name>
    <name type="common">Mycobacterium chelonae</name>
    <dbReference type="NCBI Taxonomy" id="1774"/>
    <lineage>
        <taxon>Bacteria</taxon>
        <taxon>Bacillati</taxon>
        <taxon>Actinomycetota</taxon>
        <taxon>Actinomycetes</taxon>
        <taxon>Mycobacteriales</taxon>
        <taxon>Mycobacteriaceae</taxon>
        <taxon>Mycobacteroides</taxon>
    </lineage>
</organism>
<reference evidence="1 2" key="1">
    <citation type="submission" date="2016-10" db="EMBL/GenBank/DDBJ databases">
        <title>Evaluation of Human, Veterinary and Environmental Mycobacterium chelonae Isolates by Core Genome Phylogenomic Analysis, Targeted Gene Comparison, and Anti-microbial Susceptibility Patterns: A Tale of Mistaken Identities.</title>
        <authorList>
            <person name="Fogelson S.B."/>
            <person name="Camus A.C."/>
            <person name="Lorenz W."/>
            <person name="Vasireddy R."/>
            <person name="Vasireddy S."/>
            <person name="Smith T."/>
            <person name="Brown-Elliott B.A."/>
            <person name="Wallace R.J.Jr."/>
            <person name="Hasan N.A."/>
            <person name="Reischl U."/>
            <person name="Sanchez S."/>
        </authorList>
    </citation>
    <scope>NUCLEOTIDE SEQUENCE [LARGE SCALE GENOMIC DNA]</scope>
    <source>
        <strain evidence="1 2">15518</strain>
    </source>
</reference>
<dbReference type="AlphaFoldDB" id="A0A1S1M390"/>
<keyword evidence="2" id="KW-1185">Reference proteome</keyword>
<proteinExistence type="predicted"/>
<accession>A0A1S1M390</accession>
<evidence type="ECO:0000313" key="2">
    <source>
        <dbReference type="Proteomes" id="UP000179441"/>
    </source>
</evidence>
<dbReference type="InterPro" id="IPR046788">
    <property type="entry name" value="Methyltransf_35"/>
</dbReference>
<dbReference type="Proteomes" id="UP000179441">
    <property type="component" value="Unassembled WGS sequence"/>
</dbReference>
<sequence>MSNAKPSYEAIDYRLRPAKAVERKMLADAFRALDRASSLRHYQYIGFGSPYFADFALFHRALNIQSMVSIEREIDDKDRFEFNRPFAAIELKFGESSEILPELAWTQKTITWLDYDDPLELSMLDDLALCVRNMPSGSIILISSSAHPNSKLDERVDDLRNRLDTYAPAQVTANQLGGWSLAGIYRDIIDERIRTAIRERNTLKDNELKVHYQQIFNFQYADGVKMLTVGGIILNESDETGYRACAFDKFDFHRSDNDAYRINVPKLTPKEIRHLDSFLPSENEINATDVGIPQSQSARYAALYRYFPRYVDADL</sequence>
<evidence type="ECO:0000313" key="1">
    <source>
        <dbReference type="EMBL" id="OHU77882.1"/>
    </source>
</evidence>
<protein>
    <submittedName>
        <fullName evidence="1">Uncharacterized protein</fullName>
    </submittedName>
</protein>
<gene>
    <name evidence="1" type="ORF">BKG84_05225</name>
</gene>